<feature type="signal peptide" evidence="2">
    <location>
        <begin position="1"/>
        <end position="30"/>
    </location>
</feature>
<dbReference type="AlphaFoldDB" id="A0A177HJ83"/>
<evidence type="ECO:0000256" key="1">
    <source>
        <dbReference type="SAM" id="Phobius"/>
    </source>
</evidence>
<keyword evidence="2" id="KW-0732">Signal</keyword>
<dbReference type="Proteomes" id="UP000077381">
    <property type="component" value="Unassembled WGS sequence"/>
</dbReference>
<evidence type="ECO:0000256" key="2">
    <source>
        <dbReference type="SAM" id="SignalP"/>
    </source>
</evidence>
<organism evidence="3 4">
    <name type="scientific">Streptomyces jeddahensis</name>
    <dbReference type="NCBI Taxonomy" id="1716141"/>
    <lineage>
        <taxon>Bacteria</taxon>
        <taxon>Bacillati</taxon>
        <taxon>Actinomycetota</taxon>
        <taxon>Actinomycetes</taxon>
        <taxon>Kitasatosporales</taxon>
        <taxon>Streptomycetaceae</taxon>
        <taxon>Streptomyces</taxon>
    </lineage>
</organism>
<evidence type="ECO:0008006" key="5">
    <source>
        <dbReference type="Google" id="ProtNLM"/>
    </source>
</evidence>
<name>A0A177HJ83_9ACTN</name>
<dbReference type="EMBL" id="LOHS01000116">
    <property type="protein sequence ID" value="OAH11031.1"/>
    <property type="molecule type" value="Genomic_DNA"/>
</dbReference>
<accession>A0A177HJ83</accession>
<reference evidence="3 4" key="1">
    <citation type="submission" date="2015-12" db="EMBL/GenBank/DDBJ databases">
        <title>Genome sequence of Streptomyces sp. G25.</title>
        <authorList>
            <person name="Poehlein A."/>
            <person name="Roettig A."/>
            <person name="Hiessl S."/>
            <person name="Hauschild P."/>
            <person name="Schauer J."/>
            <person name="Madkour M.H."/>
            <person name="Al-Ansari A.M."/>
            <person name="Almakishah N.H."/>
            <person name="Steinbuechel A."/>
            <person name="Daniel R."/>
        </authorList>
    </citation>
    <scope>NUCLEOTIDE SEQUENCE [LARGE SCALE GENOMIC DNA]</scope>
    <source>
        <strain evidence="4">G25(2015)</strain>
    </source>
</reference>
<protein>
    <recommendedName>
        <fullName evidence="5">Secreted protein</fullName>
    </recommendedName>
</protein>
<keyword evidence="4" id="KW-1185">Reference proteome</keyword>
<keyword evidence="1" id="KW-0812">Transmembrane</keyword>
<sequence>MRTNTQISVRSGLIAAAAALPLTLAAPSVAADNGITVTSTGSTVSVNTAACPGGGNASLLSSGLTTFTQGRQAVLAVGATNQTAAWSNVSPGAYTVIVNCNDGRNVGSQPVTVTLTPTLSTTNSPALGVRGGIGGGIKDYGTLTMVGGGVMVAAALGGGAWYIRRRNTHHRT</sequence>
<feature type="chain" id="PRO_5008062902" description="Secreted protein" evidence="2">
    <location>
        <begin position="31"/>
        <end position="172"/>
    </location>
</feature>
<keyword evidence="1" id="KW-1133">Transmembrane helix</keyword>
<keyword evidence="1" id="KW-0472">Membrane</keyword>
<dbReference type="RefSeq" id="WP_067283495.1">
    <property type="nucleotide sequence ID" value="NZ_LOHS01000116.1"/>
</dbReference>
<feature type="transmembrane region" description="Helical" evidence="1">
    <location>
        <begin position="140"/>
        <end position="163"/>
    </location>
</feature>
<comment type="caution">
    <text evidence="3">The sequence shown here is derived from an EMBL/GenBank/DDBJ whole genome shotgun (WGS) entry which is preliminary data.</text>
</comment>
<dbReference type="PATRIC" id="fig|1716141.3.peg.5945"/>
<gene>
    <name evidence="3" type="ORF">STSP_56550</name>
</gene>
<evidence type="ECO:0000313" key="3">
    <source>
        <dbReference type="EMBL" id="OAH11031.1"/>
    </source>
</evidence>
<evidence type="ECO:0000313" key="4">
    <source>
        <dbReference type="Proteomes" id="UP000077381"/>
    </source>
</evidence>
<dbReference type="OrthoDB" id="4227578at2"/>
<proteinExistence type="predicted"/>